<evidence type="ECO:0000259" key="8">
    <source>
        <dbReference type="Pfam" id="PF00749"/>
    </source>
</evidence>
<dbReference type="PRINTS" id="PR00987">
    <property type="entry name" value="TRNASYNTHGLU"/>
</dbReference>
<feature type="domain" description="Glutamyl/glutaminyl-tRNA synthetase class Ib catalytic" evidence="8">
    <location>
        <begin position="296"/>
        <end position="354"/>
    </location>
</feature>
<evidence type="ECO:0000256" key="6">
    <source>
        <dbReference type="ARBA" id="ARBA00023146"/>
    </source>
</evidence>
<dbReference type="Gene3D" id="1.10.10.350">
    <property type="match status" value="1"/>
</dbReference>
<dbReference type="Gene3D" id="3.40.50.620">
    <property type="entry name" value="HUPs"/>
    <property type="match status" value="1"/>
</dbReference>
<dbReference type="GO" id="GO:0000049">
    <property type="term" value="F:tRNA binding"/>
    <property type="evidence" value="ECO:0007669"/>
    <property type="project" value="InterPro"/>
</dbReference>
<dbReference type="GO" id="GO:0005524">
    <property type="term" value="F:ATP binding"/>
    <property type="evidence" value="ECO:0007669"/>
    <property type="project" value="UniProtKB-UniRule"/>
</dbReference>
<keyword evidence="3 7" id="KW-0547">Nucleotide-binding</keyword>
<feature type="domain" description="Aminoacyl-tRNA synthetase class I anticodon-binding" evidence="9">
    <location>
        <begin position="374"/>
        <end position="518"/>
    </location>
</feature>
<dbReference type="NCBIfam" id="TIGR00464">
    <property type="entry name" value="gltX_bact"/>
    <property type="match status" value="1"/>
</dbReference>
<comment type="subcellular location">
    <subcellularLocation>
        <location evidence="7">Cytoplasm</location>
    </subcellularLocation>
</comment>
<evidence type="ECO:0000256" key="4">
    <source>
        <dbReference type="ARBA" id="ARBA00022840"/>
    </source>
</evidence>
<dbReference type="InterPro" id="IPR014729">
    <property type="entry name" value="Rossmann-like_a/b/a_fold"/>
</dbReference>
<keyword evidence="4 7" id="KW-0067">ATP-binding</keyword>
<dbReference type="PANTHER" id="PTHR43311">
    <property type="entry name" value="GLUTAMATE--TRNA LIGASE"/>
    <property type="match status" value="1"/>
</dbReference>
<dbReference type="InterPro" id="IPR020751">
    <property type="entry name" value="aa-tRNA-synth_I_codon-bd_sub2"/>
</dbReference>
<dbReference type="AlphaFoldDB" id="A0A7C3EL68"/>
<dbReference type="GO" id="GO:0005829">
    <property type="term" value="C:cytosol"/>
    <property type="evidence" value="ECO:0007669"/>
    <property type="project" value="TreeGrafter"/>
</dbReference>
<comment type="subunit">
    <text evidence="7">Monomer.</text>
</comment>
<dbReference type="InterPro" id="IPR049940">
    <property type="entry name" value="GluQ/Sye"/>
</dbReference>
<name>A0A7C3EL68_UNCW3</name>
<evidence type="ECO:0000259" key="9">
    <source>
        <dbReference type="Pfam" id="PF19269"/>
    </source>
</evidence>
<dbReference type="InterPro" id="IPR020058">
    <property type="entry name" value="Glu/Gln-tRNA-synth_Ib_cat-dom"/>
</dbReference>
<dbReference type="EMBL" id="DSLG01000007">
    <property type="protein sequence ID" value="HEA87508.1"/>
    <property type="molecule type" value="Genomic_DNA"/>
</dbReference>
<keyword evidence="5 7" id="KW-0648">Protein biosynthesis</keyword>
<dbReference type="SUPFAM" id="SSF52374">
    <property type="entry name" value="Nucleotidylyl transferase"/>
    <property type="match status" value="1"/>
</dbReference>
<evidence type="ECO:0000256" key="2">
    <source>
        <dbReference type="ARBA" id="ARBA00022598"/>
    </source>
</evidence>
<comment type="caution">
    <text evidence="7">Lacks conserved residue(s) required for the propagation of feature annotation.</text>
</comment>
<dbReference type="GO" id="GO:0008270">
    <property type="term" value="F:zinc ion binding"/>
    <property type="evidence" value="ECO:0007669"/>
    <property type="project" value="InterPro"/>
</dbReference>
<dbReference type="InterPro" id="IPR004527">
    <property type="entry name" value="Glu-tRNA-ligase_bac/mito"/>
</dbReference>
<comment type="similarity">
    <text evidence="1 7">Belongs to the class-I aminoacyl-tRNA synthetase family. Glutamate--tRNA ligase type 1 subfamily.</text>
</comment>
<protein>
    <recommendedName>
        <fullName evidence="7">Glutamate--tRNA ligase</fullName>
        <ecNumber evidence="7">6.1.1.17</ecNumber>
    </recommendedName>
    <alternativeName>
        <fullName evidence="7">Glutamyl-tRNA synthetase</fullName>
        <shortName evidence="7">GluRS</shortName>
    </alternativeName>
</protein>
<feature type="short sequence motif" description="'KMSKS' region" evidence="7">
    <location>
        <begin position="254"/>
        <end position="258"/>
    </location>
</feature>
<comment type="caution">
    <text evidence="11">The sequence shown here is derived from an EMBL/GenBank/DDBJ whole genome shotgun (WGS) entry which is preliminary data.</text>
</comment>
<feature type="domain" description="Glutamyl/glutaminyl-tRNA synthetase class Ib catalytic" evidence="8">
    <location>
        <begin position="6"/>
        <end position="263"/>
    </location>
</feature>
<evidence type="ECO:0000256" key="5">
    <source>
        <dbReference type="ARBA" id="ARBA00022917"/>
    </source>
</evidence>
<reference evidence="11" key="1">
    <citation type="journal article" date="2020" name="mSystems">
        <title>Genome- and Community-Level Interaction Insights into Carbon Utilization and Element Cycling Functions of Hydrothermarchaeota in Hydrothermal Sediment.</title>
        <authorList>
            <person name="Zhou Z."/>
            <person name="Liu Y."/>
            <person name="Xu W."/>
            <person name="Pan J."/>
            <person name="Luo Z.H."/>
            <person name="Li M."/>
        </authorList>
    </citation>
    <scope>NUCLEOTIDE SEQUENCE [LARGE SCALE GENOMIC DNA]</scope>
    <source>
        <strain evidence="10">SpSt-265</strain>
        <strain evidence="11">SpSt-465</strain>
    </source>
</reference>
<dbReference type="GO" id="GO:0006424">
    <property type="term" value="P:glutamyl-tRNA aminoacylation"/>
    <property type="evidence" value="ECO:0007669"/>
    <property type="project" value="UniProtKB-UniRule"/>
</dbReference>
<accession>A0A7C3EL68</accession>
<dbReference type="CDD" id="cd00808">
    <property type="entry name" value="GluRS_core"/>
    <property type="match status" value="1"/>
</dbReference>
<dbReference type="Pfam" id="PF19269">
    <property type="entry name" value="Anticodon_2"/>
    <property type="match status" value="1"/>
</dbReference>
<sequence>MEHDTVRVRIAPSPTGALHLGLARTALYNWLFARGHNGVFILRIDDTDENRNQPEMLAPILDGLRWLGLDWDEGPEKGGPHAPYFQSERREIYQQAVDRLIACGAAYRDYATTEEIAAEREQARAEGRTFRYSRRWMAETAADCARFEAEGRRPVVRLKMPDAGTLVVDDLIRGRVEFDLGLEQDHVIQRQDGSFLYHLTSAVDDALMGITHIIRAEEHLSNTPRQIFILQSLGYPLPKFAHLPYVAEPGSKNKLSKRKLKEYLKKPDFAELLARGEKIARRLGLDTSPELFNPVVIDFYQQTGFLAEALVNYLALLGWSYDDRTEFFTPVELVERFALERVVRSPASFDPNRLMAFQVHYMMALPVAERTGLVLPYLVRAGLVSEPVSPEVRQRVERIVTAAGDRIKVAGDILDYDYFFVRDEELVYDEPAVKKWLGGEQQCRMLARVRELLAGAVQFESEVLMRVLEDFARRENVKGMAVSQALRVAVTGKDYGFGIGDVLSICGKERVLARIDRVLERDRF</sequence>
<dbReference type="EMBL" id="DSTU01000001">
    <property type="protein sequence ID" value="HFJ53189.1"/>
    <property type="molecule type" value="Genomic_DNA"/>
</dbReference>
<dbReference type="InterPro" id="IPR000924">
    <property type="entry name" value="Glu/Gln-tRNA-synth"/>
</dbReference>
<evidence type="ECO:0000256" key="7">
    <source>
        <dbReference type="HAMAP-Rule" id="MF_00022"/>
    </source>
</evidence>
<evidence type="ECO:0000313" key="10">
    <source>
        <dbReference type="EMBL" id="HEA87508.1"/>
    </source>
</evidence>
<dbReference type="InterPro" id="IPR008925">
    <property type="entry name" value="aa_tRNA-synth_I_cd-bd_sf"/>
</dbReference>
<proteinExistence type="inferred from homology"/>
<evidence type="ECO:0000313" key="11">
    <source>
        <dbReference type="EMBL" id="HFJ53189.1"/>
    </source>
</evidence>
<comment type="function">
    <text evidence="7">Catalyzes the attachment of glutamate to tRNA(Glu) in a two-step reaction: glutamate is first activated by ATP to form Glu-AMP and then transferred to the acceptor end of tRNA(Glu).</text>
</comment>
<dbReference type="PANTHER" id="PTHR43311:SF2">
    <property type="entry name" value="GLUTAMATE--TRNA LIGASE, MITOCHONDRIAL-RELATED"/>
    <property type="match status" value="1"/>
</dbReference>
<gene>
    <name evidence="7 11" type="primary">gltX</name>
    <name evidence="10" type="ORF">ENP94_05795</name>
    <name evidence="11" type="ORF">ENS16_00660</name>
</gene>
<comment type="catalytic activity">
    <reaction evidence="7">
        <text>tRNA(Glu) + L-glutamate + ATP = L-glutamyl-tRNA(Glu) + AMP + diphosphate</text>
        <dbReference type="Rhea" id="RHEA:23540"/>
        <dbReference type="Rhea" id="RHEA-COMP:9663"/>
        <dbReference type="Rhea" id="RHEA-COMP:9680"/>
        <dbReference type="ChEBI" id="CHEBI:29985"/>
        <dbReference type="ChEBI" id="CHEBI:30616"/>
        <dbReference type="ChEBI" id="CHEBI:33019"/>
        <dbReference type="ChEBI" id="CHEBI:78442"/>
        <dbReference type="ChEBI" id="CHEBI:78520"/>
        <dbReference type="ChEBI" id="CHEBI:456215"/>
        <dbReference type="EC" id="6.1.1.17"/>
    </reaction>
</comment>
<dbReference type="InterPro" id="IPR033910">
    <property type="entry name" value="GluRS_core"/>
</dbReference>
<keyword evidence="6 7" id="KW-0030">Aminoacyl-tRNA synthetase</keyword>
<organism evidence="11">
    <name type="scientific">candidate division WOR-3 bacterium</name>
    <dbReference type="NCBI Taxonomy" id="2052148"/>
    <lineage>
        <taxon>Bacteria</taxon>
        <taxon>Bacteria division WOR-3</taxon>
    </lineage>
</organism>
<keyword evidence="2 7" id="KW-0436">Ligase</keyword>
<feature type="binding site" evidence="7">
    <location>
        <position position="257"/>
    </location>
    <ligand>
        <name>ATP</name>
        <dbReference type="ChEBI" id="CHEBI:30616"/>
    </ligand>
</feature>
<evidence type="ECO:0000256" key="3">
    <source>
        <dbReference type="ARBA" id="ARBA00022741"/>
    </source>
</evidence>
<feature type="short sequence motif" description="'HIGH' region" evidence="7">
    <location>
        <begin position="12"/>
        <end position="22"/>
    </location>
</feature>
<dbReference type="SUPFAM" id="SSF48163">
    <property type="entry name" value="An anticodon-binding domain of class I aminoacyl-tRNA synthetases"/>
    <property type="match status" value="1"/>
</dbReference>
<dbReference type="GO" id="GO:0004818">
    <property type="term" value="F:glutamate-tRNA ligase activity"/>
    <property type="evidence" value="ECO:0007669"/>
    <property type="project" value="UniProtKB-UniRule"/>
</dbReference>
<dbReference type="InterPro" id="IPR045462">
    <property type="entry name" value="aa-tRNA-synth_I_cd-bd"/>
</dbReference>
<keyword evidence="7" id="KW-0963">Cytoplasm</keyword>
<dbReference type="Pfam" id="PF00749">
    <property type="entry name" value="tRNA-synt_1c"/>
    <property type="match status" value="2"/>
</dbReference>
<evidence type="ECO:0000256" key="1">
    <source>
        <dbReference type="ARBA" id="ARBA00007894"/>
    </source>
</evidence>
<dbReference type="HAMAP" id="MF_00022">
    <property type="entry name" value="Glu_tRNA_synth_type1"/>
    <property type="match status" value="1"/>
</dbReference>
<dbReference type="EC" id="6.1.1.17" evidence="7"/>